<evidence type="ECO:0000313" key="2">
    <source>
        <dbReference type="Proteomes" id="UP001152607"/>
    </source>
</evidence>
<reference evidence="1" key="1">
    <citation type="submission" date="2023-01" db="EMBL/GenBank/DDBJ databases">
        <authorList>
            <person name="Van Ghelder C."/>
            <person name="Rancurel C."/>
        </authorList>
    </citation>
    <scope>NUCLEOTIDE SEQUENCE</scope>
    <source>
        <strain evidence="1">CNCM I-4278</strain>
    </source>
</reference>
<organism evidence="1 2">
    <name type="scientific">Periconia digitata</name>
    <dbReference type="NCBI Taxonomy" id="1303443"/>
    <lineage>
        <taxon>Eukaryota</taxon>
        <taxon>Fungi</taxon>
        <taxon>Dikarya</taxon>
        <taxon>Ascomycota</taxon>
        <taxon>Pezizomycotina</taxon>
        <taxon>Dothideomycetes</taxon>
        <taxon>Pleosporomycetidae</taxon>
        <taxon>Pleosporales</taxon>
        <taxon>Massarineae</taxon>
        <taxon>Periconiaceae</taxon>
        <taxon>Periconia</taxon>
    </lineage>
</organism>
<dbReference type="AlphaFoldDB" id="A0A9W4XS28"/>
<accession>A0A9W4XS28</accession>
<gene>
    <name evidence="1" type="ORF">PDIGIT_LOCUS15404</name>
</gene>
<protein>
    <submittedName>
        <fullName evidence="1">Uncharacterized protein</fullName>
    </submittedName>
</protein>
<comment type="caution">
    <text evidence="1">The sequence shown here is derived from an EMBL/GenBank/DDBJ whole genome shotgun (WGS) entry which is preliminary data.</text>
</comment>
<sequence>MLADGRRWMYSYLPRPITVESLAPLRPTCRRRLIAACIESPSETPTLGDSRPTDDHTLPVSCLGPASPAKVLLTILHRRTVSILRSSWSRPILLSVQCWALRGGVWVLHIAEPAPPASRSLLGPITGGGRLNGRLESCQYWCHGQRRRLCNQERSLIRNRRYRQRRDGRPPAACHWAGAPTCMVGAGVWCRPGGGRVEFSGWGLAVCAWGADGADDMVFLD</sequence>
<keyword evidence="2" id="KW-1185">Reference proteome</keyword>
<dbReference type="EMBL" id="CAOQHR010000013">
    <property type="protein sequence ID" value="CAI6342199.1"/>
    <property type="molecule type" value="Genomic_DNA"/>
</dbReference>
<evidence type="ECO:0000313" key="1">
    <source>
        <dbReference type="EMBL" id="CAI6342199.1"/>
    </source>
</evidence>
<dbReference type="Proteomes" id="UP001152607">
    <property type="component" value="Unassembled WGS sequence"/>
</dbReference>
<name>A0A9W4XS28_9PLEO</name>
<proteinExistence type="predicted"/>